<keyword evidence="2" id="KW-0489">Methyltransferase</keyword>
<dbReference type="InterPro" id="IPR013216">
    <property type="entry name" value="Methyltransf_11"/>
</dbReference>
<evidence type="ECO:0000313" key="2">
    <source>
        <dbReference type="EMBL" id="MBS2969332.1"/>
    </source>
</evidence>
<dbReference type="Gene3D" id="3.40.50.150">
    <property type="entry name" value="Vaccinia Virus protein VP39"/>
    <property type="match status" value="1"/>
</dbReference>
<dbReference type="PANTHER" id="PTHR43591">
    <property type="entry name" value="METHYLTRANSFERASE"/>
    <property type="match status" value="1"/>
</dbReference>
<keyword evidence="3" id="KW-1185">Reference proteome</keyword>
<dbReference type="EMBL" id="JAGVRK010000001">
    <property type="protein sequence ID" value="MBS2969332.1"/>
    <property type="molecule type" value="Genomic_DNA"/>
</dbReference>
<dbReference type="SUPFAM" id="SSF53335">
    <property type="entry name" value="S-adenosyl-L-methionine-dependent methyltransferases"/>
    <property type="match status" value="1"/>
</dbReference>
<accession>A0ABS5LF07</accession>
<dbReference type="Pfam" id="PF08241">
    <property type="entry name" value="Methyltransf_11"/>
    <property type="match status" value="1"/>
</dbReference>
<dbReference type="CDD" id="cd02440">
    <property type="entry name" value="AdoMet_MTases"/>
    <property type="match status" value="1"/>
</dbReference>
<reference evidence="2 3" key="1">
    <citation type="submission" date="2021-04" db="EMBL/GenBank/DDBJ databases">
        <title>Metabacillus sp. strain KIGAM252 whole genome sequence.</title>
        <authorList>
            <person name="Seo M.-J."/>
            <person name="Cho E.-S."/>
            <person name="Hwang C.Y."/>
            <person name="Yoon D.J."/>
        </authorList>
    </citation>
    <scope>NUCLEOTIDE SEQUENCE [LARGE SCALE GENOMIC DNA]</scope>
    <source>
        <strain evidence="2 3">KIGAM252</strain>
    </source>
</reference>
<dbReference type="InterPro" id="IPR029063">
    <property type="entry name" value="SAM-dependent_MTases_sf"/>
</dbReference>
<name>A0ABS5LF07_9BACI</name>
<evidence type="ECO:0000259" key="1">
    <source>
        <dbReference type="Pfam" id="PF08241"/>
    </source>
</evidence>
<dbReference type="GO" id="GO:0008168">
    <property type="term" value="F:methyltransferase activity"/>
    <property type="evidence" value="ECO:0007669"/>
    <property type="project" value="UniProtKB-KW"/>
</dbReference>
<evidence type="ECO:0000313" key="3">
    <source>
        <dbReference type="Proteomes" id="UP000682403"/>
    </source>
</evidence>
<dbReference type="GO" id="GO:0032259">
    <property type="term" value="P:methylation"/>
    <property type="evidence" value="ECO:0007669"/>
    <property type="project" value="UniProtKB-KW"/>
</dbReference>
<proteinExistence type="predicted"/>
<sequence length="242" mass="27343">MIGERRDFHLAKARDFNWSMEAENLWNSNSGNWHSRSRDMWENGSRKEIIPFFAKHVGQAGLILDIGCGDGYGSLKLAQLGYKVKGIDFSEEMIAIAKREAILNGLEFERGDVMKLPFENDQADALLVINCLEWVQEPKQALLELVRVLKPGGAACIAVLGPTAGPRSNSYPRLNGEPAICNTMMPWEFARLAEENKWKLLDQQSVYKDGVKREMAGSLSLELKQALSFLTLFMFKNEKEMK</sequence>
<comment type="caution">
    <text evidence="2">The sequence shown here is derived from an EMBL/GenBank/DDBJ whole genome shotgun (WGS) entry which is preliminary data.</text>
</comment>
<gene>
    <name evidence="2" type="ORF">J9317_11200</name>
</gene>
<keyword evidence="2" id="KW-0808">Transferase</keyword>
<protein>
    <submittedName>
        <fullName evidence="2">Class I SAM-dependent methyltransferase</fullName>
    </submittedName>
</protein>
<organism evidence="2 3">
    <name type="scientific">Metabacillus flavus</name>
    <dbReference type="NCBI Taxonomy" id="2823519"/>
    <lineage>
        <taxon>Bacteria</taxon>
        <taxon>Bacillati</taxon>
        <taxon>Bacillota</taxon>
        <taxon>Bacilli</taxon>
        <taxon>Bacillales</taxon>
        <taxon>Bacillaceae</taxon>
        <taxon>Metabacillus</taxon>
    </lineage>
</organism>
<feature type="domain" description="Methyltransferase type 11" evidence="1">
    <location>
        <begin position="64"/>
        <end position="156"/>
    </location>
</feature>
<dbReference type="Proteomes" id="UP000682403">
    <property type="component" value="Unassembled WGS sequence"/>
</dbReference>